<evidence type="ECO:0008006" key="3">
    <source>
        <dbReference type="Google" id="ProtNLM"/>
    </source>
</evidence>
<name>A0AAJ1QCW2_9FLAO</name>
<dbReference type="RefSeq" id="WP_286492013.1">
    <property type="nucleotide sequence ID" value="NZ_JACAGJ010000002.1"/>
</dbReference>
<accession>A0AAJ1QCW2</accession>
<reference evidence="1" key="2">
    <citation type="journal article" date="2022" name="Sci. Total Environ.">
        <title>Prevalence, transmission, and molecular epidemiology of tet(X)-positive bacteria among humans, animals, and environmental niches in China: An epidemiological, and genomic-based study.</title>
        <authorList>
            <person name="Dong N."/>
            <person name="Zeng Y."/>
            <person name="Cai C."/>
            <person name="Sun C."/>
            <person name="Lu J."/>
            <person name="Liu C."/>
            <person name="Zhou H."/>
            <person name="Sun Q."/>
            <person name="Shu L."/>
            <person name="Wang H."/>
            <person name="Wang Y."/>
            <person name="Wang S."/>
            <person name="Wu C."/>
            <person name="Chan E.W."/>
            <person name="Chen G."/>
            <person name="Shen Z."/>
            <person name="Chen S."/>
            <person name="Zhang R."/>
        </authorList>
    </citation>
    <scope>NUCLEOTIDE SEQUENCE</scope>
    <source>
        <strain evidence="1">R655-4</strain>
    </source>
</reference>
<protein>
    <recommendedName>
        <fullName evidence="3">Toxin-antitoxin system YwqK family antitoxin</fullName>
    </recommendedName>
</protein>
<reference evidence="1" key="1">
    <citation type="submission" date="2020-06" db="EMBL/GenBank/DDBJ databases">
        <authorList>
            <person name="Dong N."/>
        </authorList>
    </citation>
    <scope>NUCLEOTIDE SEQUENCE</scope>
    <source>
        <strain evidence="1">R655-4</strain>
    </source>
</reference>
<dbReference type="AlphaFoldDB" id="A0AAJ1QCW2"/>
<proteinExistence type="predicted"/>
<gene>
    <name evidence="1" type="ORF">HX001_04365</name>
</gene>
<dbReference type="SUPFAM" id="SSF82185">
    <property type="entry name" value="Histone H3 K4-specific methyltransferase SET7/9 N-terminal domain"/>
    <property type="match status" value="1"/>
</dbReference>
<organism evidence="1 2">
    <name type="scientific">Empedobacter brevis</name>
    <dbReference type="NCBI Taxonomy" id="247"/>
    <lineage>
        <taxon>Bacteria</taxon>
        <taxon>Pseudomonadati</taxon>
        <taxon>Bacteroidota</taxon>
        <taxon>Flavobacteriia</taxon>
        <taxon>Flavobacteriales</taxon>
        <taxon>Weeksellaceae</taxon>
        <taxon>Empedobacter</taxon>
    </lineage>
</organism>
<sequence>MKFSLFVLCLIIVASCSTKIRKELPEGEYEIEHFKNDSVKHGKSIIYFKNGLVQRVIKYRNNVMSGTMRFYHNNGNLASKTKFENGIVNGKFYNYHLNGKPYNTYIYHKNKLIGIENCFDGFGKELNCGSLNVGRGTINQYNLNGKLIAIDYIENGVYLKTDSIK</sequence>
<dbReference type="Gene3D" id="3.90.930.1">
    <property type="match status" value="1"/>
</dbReference>
<dbReference type="PROSITE" id="PS51257">
    <property type="entry name" value="PROKAR_LIPOPROTEIN"/>
    <property type="match status" value="1"/>
</dbReference>
<evidence type="ECO:0000313" key="1">
    <source>
        <dbReference type="EMBL" id="MDM1071726.1"/>
    </source>
</evidence>
<evidence type="ECO:0000313" key="2">
    <source>
        <dbReference type="Proteomes" id="UP001170959"/>
    </source>
</evidence>
<comment type="caution">
    <text evidence="1">The sequence shown here is derived from an EMBL/GenBank/DDBJ whole genome shotgun (WGS) entry which is preliminary data.</text>
</comment>
<dbReference type="EMBL" id="JACAGJ010000002">
    <property type="protein sequence ID" value="MDM1071726.1"/>
    <property type="molecule type" value="Genomic_DNA"/>
</dbReference>
<dbReference type="Proteomes" id="UP001170959">
    <property type="component" value="Unassembled WGS sequence"/>
</dbReference>